<evidence type="ECO:0000259" key="3">
    <source>
        <dbReference type="PROSITE" id="PS51186"/>
    </source>
</evidence>
<dbReference type="InterPro" id="IPR050832">
    <property type="entry name" value="Bact_Acetyltransf"/>
</dbReference>
<evidence type="ECO:0000256" key="2">
    <source>
        <dbReference type="ARBA" id="ARBA00023315"/>
    </source>
</evidence>
<reference evidence="5 6" key="1">
    <citation type="journal article" date="2017" name="Nature">
        <title>Atmospheric trace gases support primary production in Antarctic desert surface soil.</title>
        <authorList>
            <person name="Ji M."/>
            <person name="Greening C."/>
            <person name="Vanwonterghem I."/>
            <person name="Carere C.R."/>
            <person name="Bay S.K."/>
            <person name="Steen J.A."/>
            <person name="Montgomery K."/>
            <person name="Lines T."/>
            <person name="Beardall J."/>
            <person name="van Dorst J."/>
            <person name="Snape I."/>
            <person name="Stott M.B."/>
            <person name="Hugenholtz P."/>
            <person name="Ferrari B.C."/>
        </authorList>
    </citation>
    <scope>NUCLEOTIDE SEQUENCE [LARGE SCALE GENOMIC DNA]</scope>
    <source>
        <strain evidence="5">RRmetagenome_bin12</strain>
    </source>
</reference>
<dbReference type="Proteomes" id="UP000248724">
    <property type="component" value="Unassembled WGS sequence"/>
</dbReference>
<dbReference type="RefSeq" id="WP_337310932.1">
    <property type="nucleotide sequence ID" value="NZ_JAEKNS010000074.1"/>
</dbReference>
<evidence type="ECO:0000256" key="1">
    <source>
        <dbReference type="ARBA" id="ARBA00022679"/>
    </source>
</evidence>
<dbReference type="CDD" id="cd04301">
    <property type="entry name" value="NAT_SF"/>
    <property type="match status" value="1"/>
</dbReference>
<reference evidence="4 7" key="3">
    <citation type="submission" date="2020-10" db="EMBL/GenBank/DDBJ databases">
        <title>Ca. Dormibacterota MAGs.</title>
        <authorList>
            <person name="Montgomery K."/>
        </authorList>
    </citation>
    <scope>NUCLEOTIDE SEQUENCE [LARGE SCALE GENOMIC DNA]</scope>
    <source>
        <strain evidence="4">SC8812_S17_18</strain>
    </source>
</reference>
<accession>A0A2W5YYX8</accession>
<dbReference type="Pfam" id="PF00583">
    <property type="entry name" value="Acetyltransf_1"/>
    <property type="match status" value="1"/>
</dbReference>
<dbReference type="InterPro" id="IPR016181">
    <property type="entry name" value="Acyl_CoA_acyltransferase"/>
</dbReference>
<evidence type="ECO:0000313" key="6">
    <source>
        <dbReference type="Proteomes" id="UP000248724"/>
    </source>
</evidence>
<organism evidence="5 6">
    <name type="scientific">Candidatus Aeolococcus gillhamiae</name>
    <dbReference type="NCBI Taxonomy" id="3127015"/>
    <lineage>
        <taxon>Bacteria</taxon>
        <taxon>Bacillati</taxon>
        <taxon>Candidatus Dormiibacterota</taxon>
        <taxon>Candidatus Dormibacteria</taxon>
        <taxon>Candidatus Aeolococcales</taxon>
        <taxon>Candidatus Aeolococcaceae</taxon>
        <taxon>Candidatus Aeolococcus</taxon>
    </lineage>
</organism>
<comment type="caution">
    <text evidence="5">The sequence shown here is derived from an EMBL/GenBank/DDBJ whole genome shotgun (WGS) entry which is preliminary data.</text>
</comment>
<accession>A0A934K2F6</accession>
<evidence type="ECO:0000313" key="5">
    <source>
        <dbReference type="EMBL" id="PZR78209.1"/>
    </source>
</evidence>
<dbReference type="GO" id="GO:0016747">
    <property type="term" value="F:acyltransferase activity, transferring groups other than amino-acyl groups"/>
    <property type="evidence" value="ECO:0007669"/>
    <property type="project" value="InterPro"/>
</dbReference>
<dbReference type="EMBL" id="QHBU01000267">
    <property type="protein sequence ID" value="PZR78209.1"/>
    <property type="molecule type" value="Genomic_DNA"/>
</dbReference>
<dbReference type="PANTHER" id="PTHR43877">
    <property type="entry name" value="AMINOALKYLPHOSPHONATE N-ACETYLTRANSFERASE-RELATED-RELATED"/>
    <property type="match status" value="1"/>
</dbReference>
<dbReference type="PROSITE" id="PS51186">
    <property type="entry name" value="GNAT"/>
    <property type="match status" value="1"/>
</dbReference>
<dbReference type="PANTHER" id="PTHR43877:SF2">
    <property type="entry name" value="AMINOALKYLPHOSPHONATE N-ACETYLTRANSFERASE-RELATED"/>
    <property type="match status" value="1"/>
</dbReference>
<evidence type="ECO:0000313" key="7">
    <source>
        <dbReference type="Proteomes" id="UP000606991"/>
    </source>
</evidence>
<dbReference type="SUPFAM" id="SSF55729">
    <property type="entry name" value="Acyl-CoA N-acyltransferases (Nat)"/>
    <property type="match status" value="1"/>
</dbReference>
<name>A0A2W5YYX8_9BACT</name>
<dbReference type="Gene3D" id="3.40.630.30">
    <property type="match status" value="1"/>
</dbReference>
<sequence>MTLTLRRPTDAEYAAWSRVALEEYIDEMVASGSMSRRSAAEKARTEDAELLSAGLDTPGQLIFRVEGDGQPVGWLWFGLQQPKREQGVGFIYDISIDEAFRGRGYGRAAMKAAEEEARRRGLTALVLNVFGQNAVARSLYTRLGYRETSVQMRKEL</sequence>
<protein>
    <submittedName>
        <fullName evidence="4 5">N-acetyltransferase</fullName>
    </submittedName>
</protein>
<feature type="domain" description="N-acetyltransferase" evidence="3">
    <location>
        <begin position="19"/>
        <end position="156"/>
    </location>
</feature>
<proteinExistence type="predicted"/>
<reference evidence="5" key="2">
    <citation type="submission" date="2018-05" db="EMBL/GenBank/DDBJ databases">
        <authorList>
            <person name="Ferrari B."/>
        </authorList>
    </citation>
    <scope>NUCLEOTIDE SEQUENCE</scope>
    <source>
        <strain evidence="5">RRmetagenome_bin12</strain>
    </source>
</reference>
<dbReference type="Proteomes" id="UP000606991">
    <property type="component" value="Unassembled WGS sequence"/>
</dbReference>
<gene>
    <name evidence="5" type="ORF">DLM65_13630</name>
    <name evidence="4" type="ORF">JF886_07000</name>
</gene>
<dbReference type="InterPro" id="IPR000182">
    <property type="entry name" value="GNAT_dom"/>
</dbReference>
<dbReference type="EMBL" id="JAEKNS010000074">
    <property type="protein sequence ID" value="MBJ7594600.1"/>
    <property type="molecule type" value="Genomic_DNA"/>
</dbReference>
<keyword evidence="1" id="KW-0808">Transferase</keyword>
<keyword evidence="2" id="KW-0012">Acyltransferase</keyword>
<evidence type="ECO:0000313" key="4">
    <source>
        <dbReference type="EMBL" id="MBJ7594600.1"/>
    </source>
</evidence>
<dbReference type="AlphaFoldDB" id="A0A2W5YYX8"/>